<dbReference type="InterPro" id="IPR033131">
    <property type="entry name" value="Pectinesterase_Asp_AS"/>
</dbReference>
<dbReference type="InterPro" id="IPR012337">
    <property type="entry name" value="RNaseH-like_sf"/>
</dbReference>
<keyword evidence="5" id="KW-0378">Hydrolase</keyword>
<dbReference type="Gene3D" id="2.160.20.10">
    <property type="entry name" value="Single-stranded right-handed beta-helix, Pectin lyase-like"/>
    <property type="match status" value="2"/>
</dbReference>
<feature type="domain" description="Integrase catalytic" evidence="10">
    <location>
        <begin position="1346"/>
        <end position="1518"/>
    </location>
</feature>
<dbReference type="GO" id="GO:0042545">
    <property type="term" value="P:cell wall modification"/>
    <property type="evidence" value="ECO:0007669"/>
    <property type="project" value="InterPro"/>
</dbReference>
<evidence type="ECO:0000256" key="7">
    <source>
        <dbReference type="ARBA" id="ARBA00023316"/>
    </source>
</evidence>
<dbReference type="Pfam" id="PF00078">
    <property type="entry name" value="RVT_1"/>
    <property type="match status" value="1"/>
</dbReference>
<dbReference type="GO" id="GO:0003676">
    <property type="term" value="F:nucleic acid binding"/>
    <property type="evidence" value="ECO:0007669"/>
    <property type="project" value="InterPro"/>
</dbReference>
<dbReference type="InterPro" id="IPR000070">
    <property type="entry name" value="Pectinesterase_cat"/>
</dbReference>
<comment type="similarity">
    <text evidence="2">In the N-terminal section; belongs to the PMEI family.</text>
</comment>
<feature type="active site" evidence="9">
    <location>
        <position position="437"/>
    </location>
</feature>
<dbReference type="SMART" id="SM00856">
    <property type="entry name" value="PMEI"/>
    <property type="match status" value="2"/>
</dbReference>
<dbReference type="SUPFAM" id="SSF51126">
    <property type="entry name" value="Pectin lyase-like"/>
    <property type="match status" value="2"/>
</dbReference>
<dbReference type="SUPFAM" id="SSF101148">
    <property type="entry name" value="Plant invertase/pectin methylesterase inhibitor"/>
    <property type="match status" value="2"/>
</dbReference>
<sequence length="2101" mass="236618">MTAHHKGRRDGSKSKMYPDGNIQIGYGVSWDPINGEIMLGDSMGLPRPAWPARITSKDVRIHAQQTQPQVIIPFGKSQPLPSQDKELVQEALQDEEQMEDEELVQRRVSDRLKMKSFVSININAYINILLQSLKVAISEGVKLLDLLSNNDTSKSNIIEKYKGTIQDCNELHQITISSLKKSLTRLTSSSHNLEDVRAFLAAAVTNKNTCLEGLESASGPLKPLLVDTVIASYKHVINSLSLAASCSRQKIHTTTIKDTHFPKWLSRNKIFHISDDESDYDDDDDENTIAVATDGSGNFTTITDAINFAPNNSIDRVIIYVKQGLYEENVEIPAYKTNIVLLGEGNDITIISGNRSMVDGWTTFRSATVAVSGEGFLARDIGFYNMAGAEKQQAVALRINADLAAVYRCVISGYQDTLYVHSFRQFYRECDIYGTIDYIFGNAAVVFQGCNIISRLPAPGQFTVIAAQSRDSPDQQTGISFQNCSILATEDLHGNSVKSYLGRPWKPYSRTVFIESYIDDLIDPKGWIHWSREEQGLDTLYYGEYNNIGPGSRVDDRVQWPGHHVMDISEASNFTVLKFSPRIKIQVVLPGADLYLNKLASSVGPKIFSTKRDRWQVQLRVRDERNKDDPICLDFKLEDTEVQDHNIAKGKGVMDEDLGKPFKEARTTPLTGRLMEFAGSGYKMPTSIKLYDGSTYLEAYLSRFASAANSEEWPMPVWCRMFQQTLDGSARGWFERLPHDSINEWADLREAFATRYSVRRACFKESHEITKIVRKANESLTTFKERWTVETGFIMVPATVNEMMERLDDFVRSEEAYASTKLPKGETGEVHRKTSFPLNKRFYSGTPIQGNHKGMIIEAIIKEETRTLQAELEMTGLYPSLRGEYNHKVALVLTLASLTKHPKEILAIETQLSVSVPRPMLNPLRSGNTDWYCDYHQEKVTTQMTRGRGSHSRDAPQPAKIINVISVNSVKDKKQKVRETTESLMNIPITFPAISSEDISEVPLIVEAEVEGYLARFKETQTDMVGFAGEISKALGKIELEVCFGNGGLCRRTSMKFIVVRAPSPYNIILEKKQMVEKESSEEAQEVAGTKEVLVNPSFPDQRVSIEGRLSKACKDQLRCLLKDNIEVFAWEPSDMTGVSRQEPHTKIDSTFQSQIGRNLEAYMDDMVIKSRDEKMLLDDIAKTFDNLEKINMKLNPKKCSFRVEEGKFLGYIVTSEGTRANPKKTKALADLQSPRTLKEIQSLSGKLAALNHFLAKSAERSLPTLNEAERNYAPMEKLALSLIHMTRRLRRYFEAHLVKVITDQPIKKFSATPRPPENWLLNWGPTTSCSCPRNVVKGKVSADFLSKAPEGEKEELYFRTPKVENSLPDEHITHRGQSGLQTGASQINGSYEASKDSMIKYLAKAKEFGLPWIIVTDNGAQLVNDPFKSWCERFEIHHTNTAVAHPQANGLVEKANRSLMEGIKTRLWRKKVGWVDELPNVQWAHRTSIKQSNGETPFSLTYGSLAVIPAKIGIPTYQTLMIRERYNEEEMRLNLDLLHERREMAAIREARYKSKMEQYYNKKVRPASFKPREFVFRRNEANRVEDHAKQTLSSPNNTSGSLIYRSICKSTPYPDVCLESLKLTVSININAYINILLQSLKVAISEGVRLLDLLSNIDTSKSNIIEKYKGTIQDCNELHQITISSLKKSLTRLTSSAHNLEDVRAFLAAAVTNKNTCLEGLESASGPLKPLLVDTVIASYKHVINSLSLAASGSRQEIHTATIKDTHFPKWLSRNKSFRISDDDDNDYKNTITVAKDGSGNFNTITDAINFAPDNSIDRVIIYIKQGLYEEYVEIPSYKTNIVLLGEGNDITIISGKRSMVDGWTTFRSATVAVSGEGFLARDIGFYNMAGAEKQQAVALRINADFAAMYRCVISGYQDTLYVHSFRQFYRECDIYGTIDYIFGNAAVVFQGCNIMSRLPMPGQFTVIASQARDSPDEQTGISFQNCSILATEDLHGNSVKSYLGRPWKPYSRTVFIKSYIDDLIDPKGWIPWPGEEQGLDTLYYGEYENIGPGSRVDDRVQWPGHHVMDFSEASMFTVSELITGQEWLDSTSFPYDDGV</sequence>
<dbReference type="InterPro" id="IPR043128">
    <property type="entry name" value="Rev_trsase/Diguanyl_cyclase"/>
</dbReference>
<dbReference type="PROSITE" id="PS00503">
    <property type="entry name" value="PECTINESTERASE_2"/>
    <property type="match status" value="2"/>
</dbReference>
<dbReference type="InterPro" id="IPR000477">
    <property type="entry name" value="RT_dom"/>
</dbReference>
<keyword evidence="6" id="KW-0063">Aspartyl esterase</keyword>
<evidence type="ECO:0000256" key="5">
    <source>
        <dbReference type="ARBA" id="ARBA00022801"/>
    </source>
</evidence>
<dbReference type="Pfam" id="PF01095">
    <property type="entry name" value="Pectinesterase"/>
    <property type="match status" value="2"/>
</dbReference>
<dbReference type="CDD" id="cd15798">
    <property type="entry name" value="PMEI-like_3"/>
    <property type="match status" value="2"/>
</dbReference>
<dbReference type="SUPFAM" id="SSF53098">
    <property type="entry name" value="Ribonuclease H-like"/>
    <property type="match status" value="1"/>
</dbReference>
<dbReference type="InterPro" id="IPR035513">
    <property type="entry name" value="Invertase/methylesterase_inhib"/>
</dbReference>
<dbReference type="PROSITE" id="PS50994">
    <property type="entry name" value="INTEGRASE"/>
    <property type="match status" value="1"/>
</dbReference>
<comment type="similarity">
    <text evidence="3">In the C-terminal section; belongs to the pectinesterase family.</text>
</comment>
<evidence type="ECO:0000256" key="2">
    <source>
        <dbReference type="ARBA" id="ARBA00006027"/>
    </source>
</evidence>
<evidence type="ECO:0000256" key="8">
    <source>
        <dbReference type="ARBA" id="ARBA00047928"/>
    </source>
</evidence>
<dbReference type="InterPro" id="IPR036397">
    <property type="entry name" value="RNaseH_sf"/>
</dbReference>
<evidence type="ECO:0000256" key="3">
    <source>
        <dbReference type="ARBA" id="ARBA00007786"/>
    </source>
</evidence>
<dbReference type="Pfam" id="PF03732">
    <property type="entry name" value="Retrotrans_gag"/>
    <property type="match status" value="1"/>
</dbReference>
<evidence type="ECO:0000256" key="4">
    <source>
        <dbReference type="ARBA" id="ARBA00013229"/>
    </source>
</evidence>
<dbReference type="GO" id="GO:0004857">
    <property type="term" value="F:enzyme inhibitor activity"/>
    <property type="evidence" value="ECO:0007669"/>
    <property type="project" value="InterPro"/>
</dbReference>
<dbReference type="InterPro" id="IPR012334">
    <property type="entry name" value="Pectin_lyas_fold"/>
</dbReference>
<accession>A0A6L2M196</accession>
<dbReference type="Pfam" id="PF04043">
    <property type="entry name" value="PMEI"/>
    <property type="match status" value="2"/>
</dbReference>
<dbReference type="EC" id="3.1.1.11" evidence="4"/>
<gene>
    <name evidence="11" type="ORF">Tci_038123</name>
</gene>
<keyword evidence="7" id="KW-0961">Cell wall biogenesis/degradation</keyword>
<dbReference type="InterPro" id="IPR043502">
    <property type="entry name" value="DNA/RNA_pol_sf"/>
</dbReference>
<name>A0A6L2M196_TANCI</name>
<comment type="caution">
    <text evidence="11">The sequence shown here is derived from an EMBL/GenBank/DDBJ whole genome shotgun (WGS) entry which is preliminary data.</text>
</comment>
<comment type="pathway">
    <text evidence="1">Glycan metabolism; pectin degradation; 2-dehydro-3-deoxy-D-gluconate from pectin: step 1/5.</text>
</comment>
<comment type="catalytic activity">
    <reaction evidence="8">
        <text>[(1-&gt;4)-alpha-D-galacturonosyl methyl ester](n) + n H2O = [(1-&gt;4)-alpha-D-galacturonosyl](n) + n methanol + n H(+)</text>
        <dbReference type="Rhea" id="RHEA:22380"/>
        <dbReference type="Rhea" id="RHEA-COMP:14570"/>
        <dbReference type="Rhea" id="RHEA-COMP:14573"/>
        <dbReference type="ChEBI" id="CHEBI:15377"/>
        <dbReference type="ChEBI" id="CHEBI:15378"/>
        <dbReference type="ChEBI" id="CHEBI:17790"/>
        <dbReference type="ChEBI" id="CHEBI:140522"/>
        <dbReference type="ChEBI" id="CHEBI:140523"/>
        <dbReference type="EC" id="3.1.1.11"/>
    </reaction>
</comment>
<reference evidence="11" key="1">
    <citation type="journal article" date="2019" name="Sci. Rep.">
        <title>Draft genome of Tanacetum cinerariifolium, the natural source of mosquito coil.</title>
        <authorList>
            <person name="Yamashiro T."/>
            <person name="Shiraishi A."/>
            <person name="Satake H."/>
            <person name="Nakayama K."/>
        </authorList>
    </citation>
    <scope>NUCLEOTIDE SEQUENCE</scope>
</reference>
<organism evidence="11">
    <name type="scientific">Tanacetum cinerariifolium</name>
    <name type="common">Dalmatian daisy</name>
    <name type="synonym">Chrysanthemum cinerariifolium</name>
    <dbReference type="NCBI Taxonomy" id="118510"/>
    <lineage>
        <taxon>Eukaryota</taxon>
        <taxon>Viridiplantae</taxon>
        <taxon>Streptophyta</taxon>
        <taxon>Embryophyta</taxon>
        <taxon>Tracheophyta</taxon>
        <taxon>Spermatophyta</taxon>
        <taxon>Magnoliopsida</taxon>
        <taxon>eudicotyledons</taxon>
        <taxon>Gunneridae</taxon>
        <taxon>Pentapetalae</taxon>
        <taxon>asterids</taxon>
        <taxon>campanulids</taxon>
        <taxon>Asterales</taxon>
        <taxon>Asteraceae</taxon>
        <taxon>Asteroideae</taxon>
        <taxon>Anthemideae</taxon>
        <taxon>Anthemidinae</taxon>
        <taxon>Tanacetum</taxon>
    </lineage>
</organism>
<dbReference type="EMBL" id="BKCJ010005331">
    <property type="protein sequence ID" value="GEU66145.1"/>
    <property type="molecule type" value="Genomic_DNA"/>
</dbReference>
<dbReference type="GO" id="GO:0030599">
    <property type="term" value="F:pectinesterase activity"/>
    <property type="evidence" value="ECO:0007669"/>
    <property type="project" value="UniProtKB-EC"/>
</dbReference>
<dbReference type="FunFam" id="2.160.20.10:FF:000001">
    <property type="entry name" value="Pectinesterase"/>
    <property type="match status" value="2"/>
</dbReference>
<proteinExistence type="inferred from homology"/>
<dbReference type="SUPFAM" id="SSF56672">
    <property type="entry name" value="DNA/RNA polymerases"/>
    <property type="match status" value="1"/>
</dbReference>
<dbReference type="NCBIfam" id="TIGR01614">
    <property type="entry name" value="PME_inhib"/>
    <property type="match status" value="2"/>
</dbReference>
<evidence type="ECO:0000259" key="10">
    <source>
        <dbReference type="PROSITE" id="PS50994"/>
    </source>
</evidence>
<dbReference type="PANTHER" id="PTHR31707">
    <property type="entry name" value="PECTINESTERASE"/>
    <property type="match status" value="1"/>
</dbReference>
<evidence type="ECO:0000256" key="9">
    <source>
        <dbReference type="PROSITE-ProRule" id="PRU10040"/>
    </source>
</evidence>
<dbReference type="UniPathway" id="UPA00545">
    <property type="reaction ID" value="UER00823"/>
</dbReference>
<evidence type="ECO:0000256" key="6">
    <source>
        <dbReference type="ARBA" id="ARBA00023085"/>
    </source>
</evidence>
<dbReference type="Gene3D" id="3.30.420.10">
    <property type="entry name" value="Ribonuclease H-like superfamily/Ribonuclease H"/>
    <property type="match status" value="1"/>
</dbReference>
<feature type="active site" evidence="9">
    <location>
        <position position="1941"/>
    </location>
</feature>
<evidence type="ECO:0000256" key="1">
    <source>
        <dbReference type="ARBA" id="ARBA00005184"/>
    </source>
</evidence>
<dbReference type="InterPro" id="IPR011050">
    <property type="entry name" value="Pectin_lyase_fold/virulence"/>
</dbReference>
<dbReference type="InterPro" id="IPR006501">
    <property type="entry name" value="Pectinesterase_inhib_dom"/>
</dbReference>
<dbReference type="GO" id="GO:0045490">
    <property type="term" value="P:pectin catabolic process"/>
    <property type="evidence" value="ECO:0007669"/>
    <property type="project" value="UniProtKB-UniPathway"/>
</dbReference>
<dbReference type="InterPro" id="IPR005162">
    <property type="entry name" value="Retrotrans_gag_dom"/>
</dbReference>
<evidence type="ECO:0000313" key="11">
    <source>
        <dbReference type="EMBL" id="GEU66145.1"/>
    </source>
</evidence>
<dbReference type="Gene3D" id="3.30.70.270">
    <property type="match status" value="1"/>
</dbReference>
<dbReference type="InterPro" id="IPR001584">
    <property type="entry name" value="Integrase_cat-core"/>
</dbReference>
<dbReference type="Gene3D" id="1.20.140.40">
    <property type="entry name" value="Invertase/pectin methylesterase inhibitor family protein"/>
    <property type="match status" value="2"/>
</dbReference>
<protein>
    <recommendedName>
        <fullName evidence="4">pectinesterase</fullName>
        <ecNumber evidence="4">3.1.1.11</ecNumber>
    </recommendedName>
</protein>
<dbReference type="GO" id="GO:0015074">
    <property type="term" value="P:DNA integration"/>
    <property type="evidence" value="ECO:0007669"/>
    <property type="project" value="InterPro"/>
</dbReference>